<reference evidence="10 11" key="1">
    <citation type="submission" date="2020-04" db="EMBL/GenBank/DDBJ databases">
        <title>Perkinsus olseni comparative genomics.</title>
        <authorList>
            <person name="Bogema D.R."/>
        </authorList>
    </citation>
    <scope>NUCLEOTIDE SEQUENCE [LARGE SCALE GENOMIC DNA]</scope>
    <source>
        <strain evidence="10 11">ATCC PRA-207</strain>
    </source>
</reference>
<dbReference type="InterPro" id="IPR009290">
    <property type="entry name" value="Radial_spoke_3"/>
</dbReference>
<dbReference type="GO" id="GO:0005929">
    <property type="term" value="C:cilium"/>
    <property type="evidence" value="ECO:0007669"/>
    <property type="project" value="TreeGrafter"/>
</dbReference>
<evidence type="ECO:0000256" key="4">
    <source>
        <dbReference type="ARBA" id="ARBA00022553"/>
    </source>
</evidence>
<gene>
    <name evidence="10" type="ORF">FOZ63_012647</name>
</gene>
<evidence type="ECO:0000256" key="6">
    <source>
        <dbReference type="ARBA" id="ARBA00023069"/>
    </source>
</evidence>
<name>A0A7J6R124_PEROL</name>
<feature type="compositionally biased region" description="Polar residues" evidence="9">
    <location>
        <begin position="41"/>
        <end position="51"/>
    </location>
</feature>
<dbReference type="AlphaFoldDB" id="A0A7J6R124"/>
<dbReference type="PANTHER" id="PTHR21648:SF0">
    <property type="entry name" value="RADIAL SPOKE HEAD PROTEIN 3 HOMOLOG"/>
    <property type="match status" value="1"/>
</dbReference>
<proteinExistence type="inferred from homology"/>
<keyword evidence="3" id="KW-0963">Cytoplasm</keyword>
<evidence type="ECO:0000256" key="1">
    <source>
        <dbReference type="ARBA" id="ARBA00004611"/>
    </source>
</evidence>
<evidence type="ECO:0000256" key="8">
    <source>
        <dbReference type="ARBA" id="ARBA00023273"/>
    </source>
</evidence>
<dbReference type="Proteomes" id="UP000553632">
    <property type="component" value="Unassembled WGS sequence"/>
</dbReference>
<dbReference type="PANTHER" id="PTHR21648">
    <property type="entry name" value="FLAGELLAR RADIAL SPOKE PROTEIN 3"/>
    <property type="match status" value="1"/>
</dbReference>
<dbReference type="Pfam" id="PF06098">
    <property type="entry name" value="Radial_spoke_3"/>
    <property type="match status" value="1"/>
</dbReference>
<organism evidence="10 11">
    <name type="scientific">Perkinsus olseni</name>
    <name type="common">Perkinsus atlanticus</name>
    <dbReference type="NCBI Taxonomy" id="32597"/>
    <lineage>
        <taxon>Eukaryota</taxon>
        <taxon>Sar</taxon>
        <taxon>Alveolata</taxon>
        <taxon>Perkinsozoa</taxon>
        <taxon>Perkinsea</taxon>
        <taxon>Perkinsida</taxon>
        <taxon>Perkinsidae</taxon>
        <taxon>Perkinsus</taxon>
    </lineage>
</organism>
<comment type="subcellular location">
    <subcellularLocation>
        <location evidence="1">Cytoplasm</location>
        <location evidence="1">Cytoskeleton</location>
        <location evidence="1">Flagellum axoneme</location>
    </subcellularLocation>
</comment>
<feature type="region of interest" description="Disordered" evidence="9">
    <location>
        <begin position="34"/>
        <end position="62"/>
    </location>
</feature>
<evidence type="ECO:0000256" key="7">
    <source>
        <dbReference type="ARBA" id="ARBA00023212"/>
    </source>
</evidence>
<evidence type="ECO:0000313" key="11">
    <source>
        <dbReference type="Proteomes" id="UP000553632"/>
    </source>
</evidence>
<keyword evidence="8" id="KW-0966">Cell projection</keyword>
<evidence type="ECO:0008006" key="12">
    <source>
        <dbReference type="Google" id="ProtNLM"/>
    </source>
</evidence>
<keyword evidence="5" id="KW-0282">Flagellum</keyword>
<keyword evidence="7" id="KW-0206">Cytoskeleton</keyword>
<accession>A0A7J6R124</accession>
<keyword evidence="11" id="KW-1185">Reference proteome</keyword>
<comment type="similarity">
    <text evidence="2">Belongs to the flagellar radial spoke RSP3 family.</text>
</comment>
<evidence type="ECO:0000256" key="2">
    <source>
        <dbReference type="ARBA" id="ARBA00006737"/>
    </source>
</evidence>
<evidence type="ECO:0000313" key="10">
    <source>
        <dbReference type="EMBL" id="KAF4714071.1"/>
    </source>
</evidence>
<protein>
    <recommendedName>
        <fullName evidence="12">Radial spoke head protein 3</fullName>
    </recommendedName>
</protein>
<dbReference type="EMBL" id="JABANO010029115">
    <property type="protein sequence ID" value="KAF4714071.1"/>
    <property type="molecule type" value="Genomic_DNA"/>
</dbReference>
<sequence length="481" mass="54470">MTVGSNIVPGRGRQVDPRVVRGSNIGYFTRNRIEEQKRSTSDSTISRTGTTRLPPIGPPTKSLRRRLKDVFERVSAWALPASALGSDRSDSSTFGFDDNLIEKDISPKERKSVGTEIDAFEDYRPPYKREPTLPPLRMGMDNHTQIEERYVFDSDGDEVQREVIEVIVNKTIQQSLEEVREEEEQAAIADFQQRWHERQEAERKKYEELEAIEVKRHERAQKLIREAEQRARARQTIERKSEALICAKKLSEQVLNEVVTELARVGRFADPLLVDAEQFLPRLTAPVVAEECQLRGAAVDATISLIHQAMASRRERLANSRSAQKPETALLRVFMIDPRDETGKKIPVGPVGIDSSARLVDVLYRIQRWIAKHQPELLAEAAGPAFSSPLQLATTPLLELCMITSGELLHSTEQLFDEALTGKIAVRKKVMASAGRVVYQCIYPNNRCFDGAQLRMRRLRECKPDACIALACRWAELVVSF</sequence>
<evidence type="ECO:0000256" key="5">
    <source>
        <dbReference type="ARBA" id="ARBA00022846"/>
    </source>
</evidence>
<evidence type="ECO:0000256" key="9">
    <source>
        <dbReference type="SAM" id="MobiDB-lite"/>
    </source>
</evidence>
<evidence type="ECO:0000256" key="3">
    <source>
        <dbReference type="ARBA" id="ARBA00022490"/>
    </source>
</evidence>
<comment type="caution">
    <text evidence="10">The sequence shown here is derived from an EMBL/GenBank/DDBJ whole genome shotgun (WGS) entry which is preliminary data.</text>
</comment>
<keyword evidence="6" id="KW-0969">Cilium</keyword>
<keyword evidence="4" id="KW-0597">Phosphoprotein</keyword>